<proteinExistence type="predicted"/>
<accession>A0A1I6G9Q7</accession>
<dbReference type="RefSeq" id="WP_090213542.1">
    <property type="nucleotide sequence ID" value="NZ_FOYO01000001.1"/>
</dbReference>
<evidence type="ECO:0000313" key="1">
    <source>
        <dbReference type="EMBL" id="SFR38942.1"/>
    </source>
</evidence>
<evidence type="ECO:0000313" key="2">
    <source>
        <dbReference type="Proteomes" id="UP000199658"/>
    </source>
</evidence>
<sequence length="120" mass="12930">MPDLFDISSEPNDADLLWQLTGARAGPILLVTGSARVVLPVVDRLRVLPSLVYLRGTLCVGGRDYVGQADEQLSLDGVAADDIYWGILSRAAELGMISGRGIPLDRPWTQAPIHNFSKAS</sequence>
<keyword evidence="2" id="KW-1185">Reference proteome</keyword>
<dbReference type="Proteomes" id="UP000199658">
    <property type="component" value="Unassembled WGS sequence"/>
</dbReference>
<reference evidence="2" key="1">
    <citation type="submission" date="2016-10" db="EMBL/GenBank/DDBJ databases">
        <authorList>
            <person name="Varghese N."/>
            <person name="Submissions S."/>
        </authorList>
    </citation>
    <scope>NUCLEOTIDE SEQUENCE [LARGE SCALE GENOMIC DNA]</scope>
    <source>
        <strain evidence="2">DSM 26921</strain>
    </source>
</reference>
<name>A0A1I6G9Q7_9RHOB</name>
<organism evidence="1 2">
    <name type="scientific">Litoreibacter janthinus</name>
    <dbReference type="NCBI Taxonomy" id="670154"/>
    <lineage>
        <taxon>Bacteria</taxon>
        <taxon>Pseudomonadati</taxon>
        <taxon>Pseudomonadota</taxon>
        <taxon>Alphaproteobacteria</taxon>
        <taxon>Rhodobacterales</taxon>
        <taxon>Roseobacteraceae</taxon>
        <taxon>Litoreibacter</taxon>
    </lineage>
</organism>
<dbReference type="OrthoDB" id="7871347at2"/>
<protein>
    <submittedName>
        <fullName evidence="1">Uncharacterized protein</fullName>
    </submittedName>
</protein>
<dbReference type="EMBL" id="FOYO01000001">
    <property type="protein sequence ID" value="SFR38942.1"/>
    <property type="molecule type" value="Genomic_DNA"/>
</dbReference>
<dbReference type="AlphaFoldDB" id="A0A1I6G9Q7"/>
<gene>
    <name evidence="1" type="ORF">SAMN04488002_1116</name>
</gene>